<evidence type="ECO:0000313" key="3">
    <source>
        <dbReference type="Proteomes" id="UP001370490"/>
    </source>
</evidence>
<accession>A0AAN8VXM1</accession>
<keyword evidence="3" id="KW-1185">Reference proteome</keyword>
<organism evidence="2 3">
    <name type="scientific">Dillenia turbinata</name>
    <dbReference type="NCBI Taxonomy" id="194707"/>
    <lineage>
        <taxon>Eukaryota</taxon>
        <taxon>Viridiplantae</taxon>
        <taxon>Streptophyta</taxon>
        <taxon>Embryophyta</taxon>
        <taxon>Tracheophyta</taxon>
        <taxon>Spermatophyta</taxon>
        <taxon>Magnoliopsida</taxon>
        <taxon>eudicotyledons</taxon>
        <taxon>Gunneridae</taxon>
        <taxon>Pentapetalae</taxon>
        <taxon>Dilleniales</taxon>
        <taxon>Dilleniaceae</taxon>
        <taxon>Dillenia</taxon>
    </lineage>
</organism>
<feature type="compositionally biased region" description="Basic and acidic residues" evidence="1">
    <location>
        <begin position="156"/>
        <end position="175"/>
    </location>
</feature>
<reference evidence="2 3" key="1">
    <citation type="submission" date="2023-12" db="EMBL/GenBank/DDBJ databases">
        <title>A high-quality genome assembly for Dillenia turbinata (Dilleniales).</title>
        <authorList>
            <person name="Chanderbali A."/>
        </authorList>
    </citation>
    <scope>NUCLEOTIDE SEQUENCE [LARGE SCALE GENOMIC DNA]</scope>
    <source>
        <strain evidence="2">LSX21</strain>
        <tissue evidence="2">Leaf</tissue>
    </source>
</reference>
<dbReference type="EMBL" id="JBAMMX010000004">
    <property type="protein sequence ID" value="KAK6941695.1"/>
    <property type="molecule type" value="Genomic_DNA"/>
</dbReference>
<evidence type="ECO:0000256" key="1">
    <source>
        <dbReference type="SAM" id="MobiDB-lite"/>
    </source>
</evidence>
<evidence type="ECO:0000313" key="2">
    <source>
        <dbReference type="EMBL" id="KAK6941695.1"/>
    </source>
</evidence>
<sequence>MLIRLKTLVEVITSTKLKIDEDISDRDEDDLPPLHALTRVTQLHLDENIIIKYFTPVIGFLTTSPDGIVIGDALLRWVSKVETGSREVEKSISTKNILHSWKRPTTEAVSAPPEMQGHRNTTVCHKEFEFRQDGNNNVKNNEVVVPVDLKRKRLGLTEHQKEVRPAQQGRERDCSGHGPSIPTYADVDFSQGNEESQESQEIRNADSILQMIPSYRC</sequence>
<comment type="caution">
    <text evidence="2">The sequence shown here is derived from an EMBL/GenBank/DDBJ whole genome shotgun (WGS) entry which is preliminary data.</text>
</comment>
<name>A0AAN8VXM1_9MAGN</name>
<gene>
    <name evidence="2" type="ORF">RJ641_027072</name>
</gene>
<proteinExistence type="predicted"/>
<dbReference type="AlphaFoldDB" id="A0AAN8VXM1"/>
<dbReference type="Proteomes" id="UP001370490">
    <property type="component" value="Unassembled WGS sequence"/>
</dbReference>
<protein>
    <submittedName>
        <fullName evidence="2">Uncharacterized protein</fullName>
    </submittedName>
</protein>
<feature type="region of interest" description="Disordered" evidence="1">
    <location>
        <begin position="156"/>
        <end position="207"/>
    </location>
</feature>